<dbReference type="RefSeq" id="WP_239151471.1">
    <property type="nucleotide sequence ID" value="NZ_BOPG01000012.1"/>
</dbReference>
<evidence type="ECO:0000313" key="4">
    <source>
        <dbReference type="Proteomes" id="UP000612585"/>
    </source>
</evidence>
<dbReference type="PANTHER" id="PTHR43477">
    <property type="entry name" value="DIHYDROANTICAPSIN 7-DEHYDROGENASE"/>
    <property type="match status" value="1"/>
</dbReference>
<dbReference type="PRINTS" id="PR00081">
    <property type="entry name" value="GDHRDH"/>
</dbReference>
<evidence type="ECO:0000313" key="3">
    <source>
        <dbReference type="EMBL" id="GIJ54575.1"/>
    </source>
</evidence>
<protein>
    <submittedName>
        <fullName evidence="3">Short-chain dehydrogenase</fullName>
    </submittedName>
</protein>
<dbReference type="Gene3D" id="3.40.50.720">
    <property type="entry name" value="NAD(P)-binding Rossmann-like Domain"/>
    <property type="match status" value="1"/>
</dbReference>
<dbReference type="InterPro" id="IPR051122">
    <property type="entry name" value="SDR_DHRS6-like"/>
</dbReference>
<comment type="similarity">
    <text evidence="1">Belongs to the short-chain dehydrogenases/reductases (SDR) family.</text>
</comment>
<dbReference type="PANTHER" id="PTHR43477:SF1">
    <property type="entry name" value="DIHYDROANTICAPSIN 7-DEHYDROGENASE"/>
    <property type="match status" value="1"/>
</dbReference>
<dbReference type="PRINTS" id="PR00080">
    <property type="entry name" value="SDRFAMILY"/>
</dbReference>
<evidence type="ECO:0000256" key="2">
    <source>
        <dbReference type="ARBA" id="ARBA00023002"/>
    </source>
</evidence>
<dbReference type="SUPFAM" id="SSF51735">
    <property type="entry name" value="NAD(P)-binding Rossmann-fold domains"/>
    <property type="match status" value="1"/>
</dbReference>
<dbReference type="EMBL" id="BOPG01000012">
    <property type="protein sequence ID" value="GIJ54575.1"/>
    <property type="molecule type" value="Genomic_DNA"/>
</dbReference>
<keyword evidence="2" id="KW-0560">Oxidoreductase</keyword>
<dbReference type="Pfam" id="PF13561">
    <property type="entry name" value="adh_short_C2"/>
    <property type="match status" value="1"/>
</dbReference>
<dbReference type="InterPro" id="IPR036291">
    <property type="entry name" value="NAD(P)-bd_dom_sf"/>
</dbReference>
<proteinExistence type="inferred from homology"/>
<dbReference type="Proteomes" id="UP000612585">
    <property type="component" value="Unassembled WGS sequence"/>
</dbReference>
<organism evidence="3 4">
    <name type="scientific">Virgisporangium aurantiacum</name>
    <dbReference type="NCBI Taxonomy" id="175570"/>
    <lineage>
        <taxon>Bacteria</taxon>
        <taxon>Bacillati</taxon>
        <taxon>Actinomycetota</taxon>
        <taxon>Actinomycetes</taxon>
        <taxon>Micromonosporales</taxon>
        <taxon>Micromonosporaceae</taxon>
        <taxon>Virgisporangium</taxon>
    </lineage>
</organism>
<sequence length="232" mass="23103">MRGVLVVGASSPIGRAIGAAFAASGDRVVGVALESFVDSSFVDTLVLDCSTAVGAAAAVGSMESVDVVVLAAAAMPVGPVTSTTDEQWRTALDATLGTAFAICRAALPRMRDGGAIVAVSSVNAFLAAPGVPAYAAAKAGLEGLMRQLALEYGPRGVRVNAVAPGMIGDPVEGAAAGYPLGRTGRPEEVAAAVHFLAGAGFVTGTVLPVDGGLSIASPAAFLRDDLRARWLP</sequence>
<gene>
    <name evidence="3" type="ORF">Vau01_020910</name>
</gene>
<dbReference type="AlphaFoldDB" id="A0A8J3Z415"/>
<dbReference type="InterPro" id="IPR002347">
    <property type="entry name" value="SDR_fam"/>
</dbReference>
<comment type="caution">
    <text evidence="3">The sequence shown here is derived from an EMBL/GenBank/DDBJ whole genome shotgun (WGS) entry which is preliminary data.</text>
</comment>
<dbReference type="PROSITE" id="PS00061">
    <property type="entry name" value="ADH_SHORT"/>
    <property type="match status" value="1"/>
</dbReference>
<reference evidence="3" key="1">
    <citation type="submission" date="2021-01" db="EMBL/GenBank/DDBJ databases">
        <title>Whole genome shotgun sequence of Virgisporangium aurantiacum NBRC 16421.</title>
        <authorList>
            <person name="Komaki H."/>
            <person name="Tamura T."/>
        </authorList>
    </citation>
    <scope>NUCLEOTIDE SEQUENCE</scope>
    <source>
        <strain evidence="3">NBRC 16421</strain>
    </source>
</reference>
<accession>A0A8J3Z415</accession>
<dbReference type="GO" id="GO:0016491">
    <property type="term" value="F:oxidoreductase activity"/>
    <property type="evidence" value="ECO:0007669"/>
    <property type="project" value="UniProtKB-KW"/>
</dbReference>
<evidence type="ECO:0000256" key="1">
    <source>
        <dbReference type="ARBA" id="ARBA00006484"/>
    </source>
</evidence>
<dbReference type="CDD" id="cd05233">
    <property type="entry name" value="SDR_c"/>
    <property type="match status" value="1"/>
</dbReference>
<name>A0A8J3Z415_9ACTN</name>
<keyword evidence="4" id="KW-1185">Reference proteome</keyword>
<dbReference type="InterPro" id="IPR020904">
    <property type="entry name" value="Sc_DH/Rdtase_CS"/>
</dbReference>